<organism evidence="1 2">
    <name type="scientific">Streptomyces glaucosporus</name>
    <dbReference type="NCBI Taxonomy" id="284044"/>
    <lineage>
        <taxon>Bacteria</taxon>
        <taxon>Bacillati</taxon>
        <taxon>Actinomycetota</taxon>
        <taxon>Actinomycetes</taxon>
        <taxon>Kitasatosporales</taxon>
        <taxon>Streptomycetaceae</taxon>
        <taxon>Streptomyces</taxon>
    </lineage>
</organism>
<dbReference type="Proteomes" id="UP001500058">
    <property type="component" value="Unassembled WGS sequence"/>
</dbReference>
<gene>
    <name evidence="1" type="ORF">GCM10010420_52670</name>
</gene>
<comment type="caution">
    <text evidence="1">The sequence shown here is derived from an EMBL/GenBank/DDBJ whole genome shotgun (WGS) entry which is preliminary data.</text>
</comment>
<proteinExistence type="predicted"/>
<dbReference type="EMBL" id="BAAATJ010000035">
    <property type="protein sequence ID" value="GAA2415988.1"/>
    <property type="molecule type" value="Genomic_DNA"/>
</dbReference>
<keyword evidence="2" id="KW-1185">Reference proteome</keyword>
<evidence type="ECO:0000313" key="2">
    <source>
        <dbReference type="Proteomes" id="UP001500058"/>
    </source>
</evidence>
<evidence type="ECO:0000313" key="1">
    <source>
        <dbReference type="EMBL" id="GAA2415988.1"/>
    </source>
</evidence>
<accession>A0ABN3IY08</accession>
<sequence>MDTADELGPGGLVTRTREDLERLLRAGGREVGPLCAETLSRGATFMLWEEATRTDRVTAVYTRRERRTRKVGQPSLGFPEAVADLRAYTGEHVLIGYVDDRPQNGFYFQIFLDPEATQVIACLGVRPTARVGRAF</sequence>
<protein>
    <submittedName>
        <fullName evidence="1">Uncharacterized protein</fullName>
    </submittedName>
</protein>
<name>A0ABN3IY08_9ACTN</name>
<reference evidence="1 2" key="1">
    <citation type="journal article" date="2019" name="Int. J. Syst. Evol. Microbiol.">
        <title>The Global Catalogue of Microorganisms (GCM) 10K type strain sequencing project: providing services to taxonomists for standard genome sequencing and annotation.</title>
        <authorList>
            <consortium name="The Broad Institute Genomics Platform"/>
            <consortium name="The Broad Institute Genome Sequencing Center for Infectious Disease"/>
            <person name="Wu L."/>
            <person name="Ma J."/>
        </authorList>
    </citation>
    <scope>NUCLEOTIDE SEQUENCE [LARGE SCALE GENOMIC DNA]</scope>
    <source>
        <strain evidence="1 2">JCM 6921</strain>
    </source>
</reference>